<dbReference type="Proteomes" id="UP000008372">
    <property type="component" value="Unassembled WGS sequence"/>
</dbReference>
<feature type="transmembrane region" description="Helical" evidence="1">
    <location>
        <begin position="20"/>
        <end position="40"/>
    </location>
</feature>
<name>A0ABQ0I274_9ALTE</name>
<sequence>MLEIPRRSWKQHGAMIRKSLLGGFFMVWVLHFVTSIHGIARHNTVNKP</sequence>
<evidence type="ECO:0000313" key="3">
    <source>
        <dbReference type="Proteomes" id="UP000008372"/>
    </source>
</evidence>
<reference evidence="2 3" key="1">
    <citation type="journal article" date="2014" name="Environ. Microbiol.">
        <title>Comparative genomics of the marine bacterial genus Glaciecola reveals the high degree of genomic diversity and genomic characteristic for cold adaptation.</title>
        <authorList>
            <person name="Qin Q.L."/>
            <person name="Xie B.B."/>
            <person name="Yu Y."/>
            <person name="Shu Y.L."/>
            <person name="Rong J.C."/>
            <person name="Zhang Y.J."/>
            <person name="Zhao D.L."/>
            <person name="Chen X.L."/>
            <person name="Zhang X.Y."/>
            <person name="Chen B."/>
            <person name="Zhou B.C."/>
            <person name="Zhang Y.Z."/>
        </authorList>
    </citation>
    <scope>NUCLEOTIDE SEQUENCE [LARGE SCALE GENOMIC DNA]</scope>
    <source>
        <strain evidence="2 3">NO2</strain>
    </source>
</reference>
<evidence type="ECO:0000313" key="2">
    <source>
        <dbReference type="EMBL" id="GAC03402.1"/>
    </source>
</evidence>
<keyword evidence="3" id="KW-1185">Reference proteome</keyword>
<keyword evidence="1" id="KW-1133">Transmembrane helix</keyword>
<keyword evidence="1" id="KW-0812">Transmembrane</keyword>
<organism evidence="2 3">
    <name type="scientific">Paraglaciecola agarilytica NO2</name>
    <dbReference type="NCBI Taxonomy" id="1125747"/>
    <lineage>
        <taxon>Bacteria</taxon>
        <taxon>Pseudomonadati</taxon>
        <taxon>Pseudomonadota</taxon>
        <taxon>Gammaproteobacteria</taxon>
        <taxon>Alteromonadales</taxon>
        <taxon>Alteromonadaceae</taxon>
        <taxon>Paraglaciecola</taxon>
    </lineage>
</organism>
<protein>
    <submittedName>
        <fullName evidence="2">Uncharacterized protein</fullName>
    </submittedName>
</protein>
<gene>
    <name evidence="2" type="ORF">GAGA_0537</name>
</gene>
<accession>A0ABQ0I274</accession>
<proteinExistence type="predicted"/>
<keyword evidence="1" id="KW-0472">Membrane</keyword>
<dbReference type="EMBL" id="BAEK01000008">
    <property type="protein sequence ID" value="GAC03402.1"/>
    <property type="molecule type" value="Genomic_DNA"/>
</dbReference>
<comment type="caution">
    <text evidence="2">The sequence shown here is derived from an EMBL/GenBank/DDBJ whole genome shotgun (WGS) entry which is preliminary data.</text>
</comment>
<evidence type="ECO:0000256" key="1">
    <source>
        <dbReference type="SAM" id="Phobius"/>
    </source>
</evidence>